<reference evidence="5 6" key="1">
    <citation type="submission" date="2021-06" db="EMBL/GenBank/DDBJ databases">
        <title>Rhodobacteraceae bacterium strain HSP-20.</title>
        <authorList>
            <person name="Chen W.-M."/>
        </authorList>
    </citation>
    <scope>NUCLEOTIDE SEQUENCE [LARGE SCALE GENOMIC DNA]</scope>
    <source>
        <strain evidence="5 6">HSP-20</strain>
    </source>
</reference>
<dbReference type="SUPFAM" id="SSF46894">
    <property type="entry name" value="C-terminal effector domain of the bipartite response regulators"/>
    <property type="match status" value="1"/>
</dbReference>
<dbReference type="InterPro" id="IPR005143">
    <property type="entry name" value="TF_LuxR_autoind-bd_dom"/>
</dbReference>
<evidence type="ECO:0000259" key="4">
    <source>
        <dbReference type="PROSITE" id="PS50043"/>
    </source>
</evidence>
<comment type="caution">
    <text evidence="5">The sequence shown here is derived from an EMBL/GenBank/DDBJ whole genome shotgun (WGS) entry which is preliminary data.</text>
</comment>
<dbReference type="EMBL" id="JAAATX020000007">
    <property type="protein sequence ID" value="MBU9698392.1"/>
    <property type="molecule type" value="Genomic_DNA"/>
</dbReference>
<dbReference type="SMART" id="SM00421">
    <property type="entry name" value="HTH_LUXR"/>
    <property type="match status" value="1"/>
</dbReference>
<gene>
    <name evidence="5" type="ORF">GU927_011105</name>
</gene>
<dbReference type="Proteomes" id="UP000731907">
    <property type="component" value="Unassembled WGS sequence"/>
</dbReference>
<dbReference type="InterPro" id="IPR016032">
    <property type="entry name" value="Sig_transdc_resp-reg_C-effctor"/>
</dbReference>
<dbReference type="Gene3D" id="3.30.450.80">
    <property type="entry name" value="Transcription factor LuxR-like, autoinducer-binding domain"/>
    <property type="match status" value="1"/>
</dbReference>
<dbReference type="InterPro" id="IPR036388">
    <property type="entry name" value="WH-like_DNA-bd_sf"/>
</dbReference>
<dbReference type="PANTHER" id="PTHR44688">
    <property type="entry name" value="DNA-BINDING TRANSCRIPTIONAL ACTIVATOR DEVR_DOSR"/>
    <property type="match status" value="1"/>
</dbReference>
<keyword evidence="3" id="KW-0804">Transcription</keyword>
<evidence type="ECO:0000313" key="6">
    <source>
        <dbReference type="Proteomes" id="UP000731907"/>
    </source>
</evidence>
<proteinExistence type="predicted"/>
<keyword evidence="1" id="KW-0805">Transcription regulation</keyword>
<name>A0ABS6J4F5_9RHOB</name>
<dbReference type="InterPro" id="IPR000792">
    <property type="entry name" value="Tscrpt_reg_LuxR_C"/>
</dbReference>
<evidence type="ECO:0000256" key="3">
    <source>
        <dbReference type="ARBA" id="ARBA00023163"/>
    </source>
</evidence>
<dbReference type="CDD" id="cd06170">
    <property type="entry name" value="LuxR_C_like"/>
    <property type="match status" value="1"/>
</dbReference>
<dbReference type="RefSeq" id="WP_161762520.1">
    <property type="nucleotide sequence ID" value="NZ_JAAATX020000007.1"/>
</dbReference>
<protein>
    <submittedName>
        <fullName evidence="5">LuxR family transcriptional regulator</fullName>
    </submittedName>
</protein>
<evidence type="ECO:0000256" key="1">
    <source>
        <dbReference type="ARBA" id="ARBA00023015"/>
    </source>
</evidence>
<sequence length="265" mass="28796">MSEVLPLLARIAEATTVGQVWDTATAFFAGLGFGRVNYGYTRFLNDRSIGSPEDVVFLTTADAEYARRYFSGGLYARTPVFHWAQRNTGGCTWAWVKGAMERGELSEDEVAAVRQNLAMGISAGITVSFPETSTRAKGALGLIADPGMDHAAVEAIWSARRDEIMAVANMMHLKIVHLPGTSRGRQLTQRQREALEWVADGKTMQDIAVLMDVSPAMVEKHLRLAREALDVETTAQAVAKAALLNLIFQKDEGVGQDAKPAAAAR</sequence>
<dbReference type="SUPFAM" id="SSF75516">
    <property type="entry name" value="Pheromone-binding domain of LuxR-like quorum-sensing transcription factors"/>
    <property type="match status" value="1"/>
</dbReference>
<dbReference type="PANTHER" id="PTHR44688:SF16">
    <property type="entry name" value="DNA-BINDING TRANSCRIPTIONAL ACTIVATOR DEVR_DOSR"/>
    <property type="match status" value="1"/>
</dbReference>
<dbReference type="Pfam" id="PF08281">
    <property type="entry name" value="Sigma70_r4_2"/>
    <property type="match status" value="1"/>
</dbReference>
<dbReference type="PROSITE" id="PS50043">
    <property type="entry name" value="HTH_LUXR_2"/>
    <property type="match status" value="1"/>
</dbReference>
<keyword evidence="2" id="KW-0238">DNA-binding</keyword>
<dbReference type="Gene3D" id="1.10.10.10">
    <property type="entry name" value="Winged helix-like DNA-binding domain superfamily/Winged helix DNA-binding domain"/>
    <property type="match status" value="1"/>
</dbReference>
<evidence type="ECO:0000256" key="2">
    <source>
        <dbReference type="ARBA" id="ARBA00023125"/>
    </source>
</evidence>
<organism evidence="5 6">
    <name type="scientific">Paragemmobacter amnigenus</name>
    <dbReference type="NCBI Taxonomy" id="2852097"/>
    <lineage>
        <taxon>Bacteria</taxon>
        <taxon>Pseudomonadati</taxon>
        <taxon>Pseudomonadota</taxon>
        <taxon>Alphaproteobacteria</taxon>
        <taxon>Rhodobacterales</taxon>
        <taxon>Paracoccaceae</taxon>
        <taxon>Paragemmobacter</taxon>
    </lineage>
</organism>
<dbReference type="InterPro" id="IPR036693">
    <property type="entry name" value="TF_LuxR_autoind-bd_dom_sf"/>
</dbReference>
<dbReference type="Pfam" id="PF03472">
    <property type="entry name" value="Autoind_bind"/>
    <property type="match status" value="1"/>
</dbReference>
<dbReference type="InterPro" id="IPR013249">
    <property type="entry name" value="RNA_pol_sigma70_r4_t2"/>
</dbReference>
<evidence type="ECO:0000313" key="5">
    <source>
        <dbReference type="EMBL" id="MBU9698392.1"/>
    </source>
</evidence>
<feature type="domain" description="HTH luxR-type" evidence="4">
    <location>
        <begin position="180"/>
        <end position="245"/>
    </location>
</feature>
<keyword evidence="6" id="KW-1185">Reference proteome</keyword>
<accession>A0ABS6J4F5</accession>